<keyword evidence="1" id="KW-0175">Coiled coil</keyword>
<feature type="compositionally biased region" description="Polar residues" evidence="2">
    <location>
        <begin position="1058"/>
        <end position="1071"/>
    </location>
</feature>
<feature type="region of interest" description="Disordered" evidence="2">
    <location>
        <begin position="894"/>
        <end position="999"/>
    </location>
</feature>
<feature type="region of interest" description="Disordered" evidence="2">
    <location>
        <begin position="1021"/>
        <end position="1158"/>
    </location>
</feature>
<protein>
    <submittedName>
        <fullName evidence="3">Uncharacterized protein</fullName>
    </submittedName>
</protein>
<organism evidence="3 4">
    <name type="scientific">Linnemannia exigua</name>
    <dbReference type="NCBI Taxonomy" id="604196"/>
    <lineage>
        <taxon>Eukaryota</taxon>
        <taxon>Fungi</taxon>
        <taxon>Fungi incertae sedis</taxon>
        <taxon>Mucoromycota</taxon>
        <taxon>Mortierellomycotina</taxon>
        <taxon>Mortierellomycetes</taxon>
        <taxon>Mortierellales</taxon>
        <taxon>Mortierellaceae</taxon>
        <taxon>Linnemannia</taxon>
    </lineage>
</organism>
<evidence type="ECO:0000256" key="2">
    <source>
        <dbReference type="SAM" id="MobiDB-lite"/>
    </source>
</evidence>
<proteinExistence type="predicted"/>
<feature type="coiled-coil region" evidence="1">
    <location>
        <begin position="377"/>
        <end position="404"/>
    </location>
</feature>
<feature type="compositionally biased region" description="Low complexity" evidence="2">
    <location>
        <begin position="921"/>
        <end position="934"/>
    </location>
</feature>
<feature type="compositionally biased region" description="Acidic residues" evidence="2">
    <location>
        <begin position="910"/>
        <end position="919"/>
    </location>
</feature>
<feature type="compositionally biased region" description="Basic and acidic residues" evidence="2">
    <location>
        <begin position="1021"/>
        <end position="1036"/>
    </location>
</feature>
<feature type="compositionally biased region" description="Low complexity" evidence="2">
    <location>
        <begin position="941"/>
        <end position="950"/>
    </location>
</feature>
<evidence type="ECO:0000256" key="1">
    <source>
        <dbReference type="SAM" id="Coils"/>
    </source>
</evidence>
<evidence type="ECO:0000313" key="4">
    <source>
        <dbReference type="Proteomes" id="UP001194580"/>
    </source>
</evidence>
<name>A0AAD4D3G4_9FUNG</name>
<dbReference type="EMBL" id="JAAAIL010002087">
    <property type="protein sequence ID" value="KAG0260746.1"/>
    <property type="molecule type" value="Genomic_DNA"/>
</dbReference>
<feature type="compositionally biased region" description="Basic residues" evidence="2">
    <location>
        <begin position="980"/>
        <end position="992"/>
    </location>
</feature>
<comment type="caution">
    <text evidence="3">The sequence shown here is derived from an EMBL/GenBank/DDBJ whole genome shotgun (WGS) entry which is preliminary data.</text>
</comment>
<feature type="compositionally biased region" description="Basic and acidic residues" evidence="2">
    <location>
        <begin position="969"/>
        <end position="978"/>
    </location>
</feature>
<feature type="region of interest" description="Disordered" evidence="2">
    <location>
        <begin position="418"/>
        <end position="437"/>
    </location>
</feature>
<sequence length="1158" mass="129278">IRGVQSKLAAALNPAAAGQWALRLNKRVQKKYVSSWLAKSYRQAMRTDSTPPTHPIPFKTRDLRAETRFADRFRGQLASKRARWNKTKLQHRLTTGALIRAHLSGPLFSAAIEYQAKHSVDTLTLTRSAIALDFTILQQAGEHRHYKNRLQHHMNDYFIHHQQHQGLARRGRGGYVLTPQLQGMFRDVQELHRNEQTFHQKAIDELAQQRNLSLESWTALMEHREQWRSYHRASYSDAYRFDQLSWSWKVRDKDPVMMQEHRRRRNNFYFMRPSPPSFTSSTSADSRIDFAGPVPQLLQACSKEAFDRVQTIATIQHHDATLKAYQKQLWTLHNKKEQINTSVALQVQEFDRKRINIGPLMSKQEQEQMRKEHDAFMTLARNEFLQVELELEQLNLEAKQYQLEWEKRKVEAHVRLQQQGQRLPQHQNRQQQGQQQLQVQPFVARPAFLPAVQPSIARPFHLPTTHPSFHNNVFQNNIFNNNFILYNNNPFFNSNSATIFNLDEDVDMDYDPDDPNDAVKTWRYIPLHTNPGIACTLATLNLEAAMNRLPTFQSTCVIRATLKHGYDHLQHCILTTNNNMSGHHPAARGFFPLNSLFHAPRQSLLSRAGEIAIRCWFYVPKHPDPETAFTLAMLDIGAATRAAGFSFCGNLQAMGQIHQQVCLPRKAREEERLRQQQQAVSAANFVAAAAAATANGHGGIGPGGCCALHQQCMAGGLGCLNQGAGAPAPAPAPAPVVAPAPVAAPVVINIGNMNGSGFPFQQQQQPQPQMPIVIHNNNNNNTVPPQARPQPQGAAAAPTAVQPQAPPAPSQVFPPVYHRVGIVTVPDVPITAAATTNTSKEAIKSPWDSGYVSPSSRTSGSDQDISQSCNSAGAAATDIVHDPSLIASTVIVDGSSARSQGKRKHRLSEELDELSDELDGPFSEASSTSSRSRSPSPPSSPKRISPRFISGCAPPLSPFSSDSDSDTDSDTKNQDTIKTKLTKRRKITKKHATATTAAASSAKAKIAAAALKKTAKFKAWREKELARKRRSEELSYFRRPIFSPSSPPSMAKERVRDTTPTNDRNSSTSVQALAMTEDAASSEDEDEKNTSSPKRRHRQSARDTESSSPSPSSIPKTQTSNPRVREKLEAILSRSVQHKQPIQLREQGKVRDLTKFNP</sequence>
<dbReference type="Proteomes" id="UP001194580">
    <property type="component" value="Unassembled WGS sequence"/>
</dbReference>
<keyword evidence="4" id="KW-1185">Reference proteome</keyword>
<feature type="compositionally biased region" description="Basic and acidic residues" evidence="2">
    <location>
        <begin position="1146"/>
        <end position="1158"/>
    </location>
</feature>
<feature type="non-terminal residue" evidence="3">
    <location>
        <position position="1158"/>
    </location>
</feature>
<reference evidence="3" key="1">
    <citation type="journal article" date="2020" name="Fungal Divers.">
        <title>Resolving the Mortierellaceae phylogeny through synthesis of multi-gene phylogenetics and phylogenomics.</title>
        <authorList>
            <person name="Vandepol N."/>
            <person name="Liber J."/>
            <person name="Desiro A."/>
            <person name="Na H."/>
            <person name="Kennedy M."/>
            <person name="Barry K."/>
            <person name="Grigoriev I.V."/>
            <person name="Miller A.N."/>
            <person name="O'Donnell K."/>
            <person name="Stajich J.E."/>
            <person name="Bonito G."/>
        </authorList>
    </citation>
    <scope>NUCLEOTIDE SEQUENCE</scope>
    <source>
        <strain evidence="3">NRRL 28262</strain>
    </source>
</reference>
<feature type="region of interest" description="Disordered" evidence="2">
    <location>
        <begin position="776"/>
        <end position="812"/>
    </location>
</feature>
<accession>A0AAD4D3G4</accession>
<feature type="compositionally biased region" description="Polar residues" evidence="2">
    <location>
        <begin position="852"/>
        <end position="869"/>
    </location>
</feature>
<feature type="compositionally biased region" description="Low complexity" evidence="2">
    <location>
        <begin position="776"/>
        <end position="803"/>
    </location>
</feature>
<gene>
    <name evidence="3" type="ORF">BGZ95_004365</name>
</gene>
<evidence type="ECO:0000313" key="3">
    <source>
        <dbReference type="EMBL" id="KAG0260746.1"/>
    </source>
</evidence>
<feature type="region of interest" description="Disordered" evidence="2">
    <location>
        <begin position="841"/>
        <end position="869"/>
    </location>
</feature>
<dbReference type="AlphaFoldDB" id="A0AAD4D3G4"/>